<dbReference type="RefSeq" id="WP_116976491.1">
    <property type="nucleotide sequence ID" value="NZ_QPMM01000007.1"/>
</dbReference>
<keyword evidence="1" id="KW-0812">Transmembrane</keyword>
<dbReference type="AlphaFoldDB" id="A0A3E1Y8Y4"/>
<keyword evidence="1" id="KW-0472">Membrane</keyword>
<protein>
    <submittedName>
        <fullName evidence="2">Uncharacterized protein</fullName>
    </submittedName>
</protein>
<gene>
    <name evidence="2" type="ORF">DVR12_14530</name>
</gene>
<keyword evidence="3" id="KW-1185">Reference proteome</keyword>
<name>A0A3E1Y8Y4_9BACT</name>
<dbReference type="OrthoDB" id="669837at2"/>
<evidence type="ECO:0000256" key="1">
    <source>
        <dbReference type="SAM" id="Phobius"/>
    </source>
</evidence>
<comment type="caution">
    <text evidence="2">The sequence shown here is derived from an EMBL/GenBank/DDBJ whole genome shotgun (WGS) entry which is preliminary data.</text>
</comment>
<reference evidence="2 3" key="1">
    <citation type="submission" date="2018-07" db="EMBL/GenBank/DDBJ databases">
        <title>Chitinophaga K2CV101002-2 sp. nov., isolated from a monsoon evergreen broad-leaved forest soil.</title>
        <authorList>
            <person name="Lv Y."/>
        </authorList>
    </citation>
    <scope>NUCLEOTIDE SEQUENCE [LARGE SCALE GENOMIC DNA]</scope>
    <source>
        <strain evidence="2 3">GDMCC 1.1288</strain>
    </source>
</reference>
<sequence>MKPLYTTILTLFTGLSAYPQNYSNHRLLQSKNQSQLYYVDIENNEAKVYPTIRSIDVKKGVLMTTDTLQQQADGSFTGRRFRIMHENNELFLVNLLGKIQKHRLDSVTEPKVAYNKLNRAYYLNHYSAMSERLNNAFPLNHINFREAYYTWETIPTELKEMEYRQFRTFTDNRLKEIEDSSSTVHDKYTRVTNHIIENIRQLDYTALKDSIAQLPVVYPNESKYYGNVINALVVSQPEYFLRLAEDQPENQSLMFFYATDNKQARASIDSVTGHEKIRKAFIKEQRSKKLFPYTSVGIAALGAGLLVYVILIL</sequence>
<evidence type="ECO:0000313" key="2">
    <source>
        <dbReference type="EMBL" id="RFS21865.1"/>
    </source>
</evidence>
<proteinExistence type="predicted"/>
<keyword evidence="1" id="KW-1133">Transmembrane helix</keyword>
<organism evidence="2 3">
    <name type="scientific">Chitinophaga silvatica</name>
    <dbReference type="NCBI Taxonomy" id="2282649"/>
    <lineage>
        <taxon>Bacteria</taxon>
        <taxon>Pseudomonadati</taxon>
        <taxon>Bacteroidota</taxon>
        <taxon>Chitinophagia</taxon>
        <taxon>Chitinophagales</taxon>
        <taxon>Chitinophagaceae</taxon>
        <taxon>Chitinophaga</taxon>
    </lineage>
</organism>
<accession>A0A3E1Y8Y4</accession>
<dbReference type="Proteomes" id="UP000260644">
    <property type="component" value="Unassembled WGS sequence"/>
</dbReference>
<evidence type="ECO:0000313" key="3">
    <source>
        <dbReference type="Proteomes" id="UP000260644"/>
    </source>
</evidence>
<dbReference type="EMBL" id="QPMM01000007">
    <property type="protein sequence ID" value="RFS21865.1"/>
    <property type="molecule type" value="Genomic_DNA"/>
</dbReference>
<feature type="transmembrane region" description="Helical" evidence="1">
    <location>
        <begin position="290"/>
        <end position="311"/>
    </location>
</feature>